<dbReference type="PANTHER" id="PTHR43434">
    <property type="entry name" value="PHOSPHOGLYCOLATE PHOSPHATASE"/>
    <property type="match status" value="1"/>
</dbReference>
<organism evidence="1 2">
    <name type="scientific">candidate division WWE3 bacterium CG_4_10_14_0_2_um_filter_41_14</name>
    <dbReference type="NCBI Taxonomy" id="1975072"/>
    <lineage>
        <taxon>Bacteria</taxon>
        <taxon>Katanobacteria</taxon>
    </lineage>
</organism>
<comment type="caution">
    <text evidence="1">The sequence shown here is derived from an EMBL/GenBank/DDBJ whole genome shotgun (WGS) entry which is preliminary data.</text>
</comment>
<dbReference type="SUPFAM" id="SSF56784">
    <property type="entry name" value="HAD-like"/>
    <property type="match status" value="1"/>
</dbReference>
<dbReference type="EMBL" id="PFNL01000101">
    <property type="protein sequence ID" value="PIZ46402.1"/>
    <property type="molecule type" value="Genomic_DNA"/>
</dbReference>
<evidence type="ECO:0000313" key="2">
    <source>
        <dbReference type="Proteomes" id="UP000228920"/>
    </source>
</evidence>
<dbReference type="Pfam" id="PF13419">
    <property type="entry name" value="HAD_2"/>
    <property type="match status" value="1"/>
</dbReference>
<dbReference type="AlphaFoldDB" id="A0A2M7TJ54"/>
<dbReference type="Gene3D" id="1.10.150.240">
    <property type="entry name" value="Putative phosphatase, domain 2"/>
    <property type="match status" value="1"/>
</dbReference>
<protein>
    <recommendedName>
        <fullName evidence="3">HAD family hydrolase</fullName>
    </recommendedName>
</protein>
<accession>A0A2M7TJ54</accession>
<name>A0A2M7TJ54_UNCKA</name>
<dbReference type="InterPro" id="IPR023214">
    <property type="entry name" value="HAD_sf"/>
</dbReference>
<dbReference type="InterPro" id="IPR023198">
    <property type="entry name" value="PGP-like_dom2"/>
</dbReference>
<dbReference type="InterPro" id="IPR041492">
    <property type="entry name" value="HAD_2"/>
</dbReference>
<dbReference type="InterPro" id="IPR050155">
    <property type="entry name" value="HAD-like_hydrolase_sf"/>
</dbReference>
<dbReference type="GO" id="GO:0006281">
    <property type="term" value="P:DNA repair"/>
    <property type="evidence" value="ECO:0007669"/>
    <property type="project" value="TreeGrafter"/>
</dbReference>
<evidence type="ECO:0000313" key="1">
    <source>
        <dbReference type="EMBL" id="PIZ46402.1"/>
    </source>
</evidence>
<proteinExistence type="predicted"/>
<sequence length="227" mass="25923">MKQNVIFDFDGTLARTTPYHRSAWEAVIKALGIKKDLNALLPFEPNLKERFDSYRRIKIGFLNNHDIKSKISAYFDETQDELLAKKIVDLKESLTITAIFQEDSSNTLRNLGVNLLGCLNTLKSNGARIGVISSTREPIICSFLYKCGILETFDFIIGEESLTNRKGKLFDKPNLYAKKVLKRLNQTMDYYIGDNTTIDKEFAKVCKAKFIYANHESDFMGVLNNLK</sequence>
<dbReference type="GO" id="GO:0008967">
    <property type="term" value="F:phosphoglycolate phosphatase activity"/>
    <property type="evidence" value="ECO:0007669"/>
    <property type="project" value="TreeGrafter"/>
</dbReference>
<dbReference type="InterPro" id="IPR036412">
    <property type="entry name" value="HAD-like_sf"/>
</dbReference>
<dbReference type="SFLD" id="SFLDS00003">
    <property type="entry name" value="Haloacid_Dehalogenase"/>
    <property type="match status" value="1"/>
</dbReference>
<dbReference type="Gene3D" id="3.40.50.1000">
    <property type="entry name" value="HAD superfamily/HAD-like"/>
    <property type="match status" value="1"/>
</dbReference>
<reference evidence="2" key="1">
    <citation type="submission" date="2017-09" db="EMBL/GenBank/DDBJ databases">
        <title>Depth-based differentiation of microbial function through sediment-hosted aquifers and enrichment of novel symbionts in the deep terrestrial subsurface.</title>
        <authorList>
            <person name="Probst A.J."/>
            <person name="Ladd B."/>
            <person name="Jarett J.K."/>
            <person name="Geller-Mcgrath D.E."/>
            <person name="Sieber C.M.K."/>
            <person name="Emerson J.B."/>
            <person name="Anantharaman K."/>
            <person name="Thomas B.C."/>
            <person name="Malmstrom R."/>
            <person name="Stieglmeier M."/>
            <person name="Klingl A."/>
            <person name="Woyke T."/>
            <person name="Ryan C.M."/>
            <person name="Banfield J.F."/>
        </authorList>
    </citation>
    <scope>NUCLEOTIDE SEQUENCE [LARGE SCALE GENOMIC DNA]</scope>
</reference>
<dbReference type="Proteomes" id="UP000228920">
    <property type="component" value="Unassembled WGS sequence"/>
</dbReference>
<gene>
    <name evidence="1" type="ORF">COY32_03430</name>
</gene>
<dbReference type="PANTHER" id="PTHR43434:SF1">
    <property type="entry name" value="PHOSPHOGLYCOLATE PHOSPHATASE"/>
    <property type="match status" value="1"/>
</dbReference>
<evidence type="ECO:0008006" key="3">
    <source>
        <dbReference type="Google" id="ProtNLM"/>
    </source>
</evidence>
<dbReference type="SFLD" id="SFLDG01129">
    <property type="entry name" value="C1.5:_HAD__Beta-PGM__Phosphata"/>
    <property type="match status" value="1"/>
</dbReference>